<dbReference type="RefSeq" id="WP_119480322.1">
    <property type="nucleotide sequence ID" value="NZ_QXTG01000001.1"/>
</dbReference>
<reference evidence="2" key="1">
    <citation type="submission" date="2018-09" db="EMBL/GenBank/DDBJ databases">
        <authorList>
            <person name="Kim I."/>
        </authorList>
    </citation>
    <scope>NUCLEOTIDE SEQUENCE [LARGE SCALE GENOMIC DNA]</scope>
    <source>
        <strain evidence="2">DD4a</strain>
    </source>
</reference>
<dbReference type="EMBL" id="QXTG01000001">
    <property type="protein sequence ID" value="RIX29959.1"/>
    <property type="molecule type" value="Genomic_DNA"/>
</dbReference>
<dbReference type="AlphaFoldDB" id="A0A3A1U6M8"/>
<gene>
    <name evidence="1" type="ORF">D1781_00300</name>
</gene>
<name>A0A3A1U6M8_9MICO</name>
<dbReference type="OrthoDB" id="5072522at2"/>
<protein>
    <submittedName>
        <fullName evidence="1">Uncharacterized protein</fullName>
    </submittedName>
</protein>
<accession>A0A3A1U6M8</accession>
<proteinExistence type="predicted"/>
<comment type="caution">
    <text evidence="1">The sequence shown here is derived from an EMBL/GenBank/DDBJ whole genome shotgun (WGS) entry which is preliminary data.</text>
</comment>
<sequence length="201" mass="22298">MFEWLRIVRVCDVQSIRWVLGALNSSSRPVSTRSAQVWCARMEQVGLIERVNVGAPGGSWVWGTYEATGQARPRIYTQTARHEVAVAAASARYIAAGFAWKRDEKPSRVGSHQADGVALGLRSVDLIEVELTPKRAPRYASIFSAYRRRLALGSEDSVVYLCTESAARAVRRALSDFRVGDDIADRVRVRVMFDDRGGLLA</sequence>
<evidence type="ECO:0000313" key="2">
    <source>
        <dbReference type="Proteomes" id="UP000265742"/>
    </source>
</evidence>
<dbReference type="Proteomes" id="UP000265742">
    <property type="component" value="Unassembled WGS sequence"/>
</dbReference>
<evidence type="ECO:0000313" key="1">
    <source>
        <dbReference type="EMBL" id="RIX29959.1"/>
    </source>
</evidence>
<organism evidence="1 2">
    <name type="scientific">Amnibacterium setariae</name>
    <dbReference type="NCBI Taxonomy" id="2306585"/>
    <lineage>
        <taxon>Bacteria</taxon>
        <taxon>Bacillati</taxon>
        <taxon>Actinomycetota</taxon>
        <taxon>Actinomycetes</taxon>
        <taxon>Micrococcales</taxon>
        <taxon>Microbacteriaceae</taxon>
        <taxon>Amnibacterium</taxon>
    </lineage>
</organism>
<keyword evidence="2" id="KW-1185">Reference proteome</keyword>